<dbReference type="EMBL" id="JAAVUN010000010">
    <property type="protein sequence ID" value="NKE09584.1"/>
    <property type="molecule type" value="Genomic_DNA"/>
</dbReference>
<name>A0A846TV21_9MICC</name>
<feature type="compositionally biased region" description="Acidic residues" evidence="1">
    <location>
        <begin position="206"/>
        <end position="217"/>
    </location>
</feature>
<keyword evidence="2" id="KW-1133">Transmembrane helix</keyword>
<evidence type="ECO:0000313" key="4">
    <source>
        <dbReference type="Proteomes" id="UP000521379"/>
    </source>
</evidence>
<evidence type="ECO:0000313" key="3">
    <source>
        <dbReference type="EMBL" id="NKE09584.1"/>
    </source>
</evidence>
<sequence>MSQDRFLENGEPSPGDITVPDVVNFESKALDLPAPEIDLGGGAPDSNAEKPLGPRRLALLREQMEQHAEDLAQNQSADPEHVDEDLAQKQMRMAQLASRAALSSDEDRMVAERAMAESSGASDDAQPMTASIPADQVRRRDLRGERSADVAEPDLDAAPDVVPEPEVIAQPDVEAAPETPAADSGAAEAADSPAGADDQEPVQAEPEPEAEPVSEPELDAKPADEPKSVPETGAEFQAGPEAQSPAEADVETAAGIDAGQAEPEPAQPVSALDAQGLELMDPEDYRQSSHLKTIMLVLAAVVLLAVAVIVLMILL</sequence>
<dbReference type="RefSeq" id="WP_119932705.1">
    <property type="nucleotide sequence ID" value="NZ_JAAVUN010000010.1"/>
</dbReference>
<feature type="compositionally biased region" description="Basic and acidic residues" evidence="1">
    <location>
        <begin position="105"/>
        <end position="115"/>
    </location>
</feature>
<keyword evidence="4" id="KW-1185">Reference proteome</keyword>
<feature type="compositionally biased region" description="Basic and acidic residues" evidence="1">
    <location>
        <begin position="136"/>
        <end position="149"/>
    </location>
</feature>
<evidence type="ECO:0000256" key="2">
    <source>
        <dbReference type="SAM" id="Phobius"/>
    </source>
</evidence>
<feature type="compositionally biased region" description="Basic and acidic residues" evidence="1">
    <location>
        <begin position="218"/>
        <end position="228"/>
    </location>
</feature>
<reference evidence="3 4" key="1">
    <citation type="submission" date="2020-02" db="EMBL/GenBank/DDBJ databases">
        <authorList>
            <person name="Sun Q."/>
        </authorList>
    </citation>
    <scope>NUCLEOTIDE SEQUENCE [LARGE SCALE GENOMIC DNA]</scope>
    <source>
        <strain evidence="3 4">YIM 13062</strain>
    </source>
</reference>
<gene>
    <name evidence="3" type="ORF">GTW58_06445</name>
</gene>
<organism evidence="3 4">
    <name type="scientific">Kocuria subflava</name>
    <dbReference type="NCBI Taxonomy" id="1736139"/>
    <lineage>
        <taxon>Bacteria</taxon>
        <taxon>Bacillati</taxon>
        <taxon>Actinomycetota</taxon>
        <taxon>Actinomycetes</taxon>
        <taxon>Micrococcales</taxon>
        <taxon>Micrococcaceae</taxon>
        <taxon>Kocuria</taxon>
    </lineage>
</organism>
<accession>A0A846TV21</accession>
<proteinExistence type="predicted"/>
<feature type="compositionally biased region" description="Basic and acidic residues" evidence="1">
    <location>
        <begin position="78"/>
        <end position="87"/>
    </location>
</feature>
<keyword evidence="2" id="KW-0812">Transmembrane</keyword>
<protein>
    <submittedName>
        <fullName evidence="3">Uncharacterized protein</fullName>
    </submittedName>
</protein>
<dbReference type="AlphaFoldDB" id="A0A846TV21"/>
<feature type="region of interest" description="Disordered" evidence="1">
    <location>
        <begin position="33"/>
        <end position="274"/>
    </location>
</feature>
<feature type="compositionally biased region" description="Low complexity" evidence="1">
    <location>
        <begin position="180"/>
        <end position="205"/>
    </location>
</feature>
<feature type="region of interest" description="Disordered" evidence="1">
    <location>
        <begin position="1"/>
        <end position="20"/>
    </location>
</feature>
<keyword evidence="2" id="KW-0472">Membrane</keyword>
<evidence type="ECO:0000256" key="1">
    <source>
        <dbReference type="SAM" id="MobiDB-lite"/>
    </source>
</evidence>
<feature type="transmembrane region" description="Helical" evidence="2">
    <location>
        <begin position="294"/>
        <end position="314"/>
    </location>
</feature>
<dbReference type="Proteomes" id="UP000521379">
    <property type="component" value="Unassembled WGS sequence"/>
</dbReference>
<comment type="caution">
    <text evidence="3">The sequence shown here is derived from an EMBL/GenBank/DDBJ whole genome shotgun (WGS) entry which is preliminary data.</text>
</comment>